<organism evidence="2 3">
    <name type="scientific">Candidatus Scalindua japonica</name>
    <dbReference type="NCBI Taxonomy" id="1284222"/>
    <lineage>
        <taxon>Bacteria</taxon>
        <taxon>Pseudomonadati</taxon>
        <taxon>Planctomycetota</taxon>
        <taxon>Candidatus Brocadiia</taxon>
        <taxon>Candidatus Brocadiales</taxon>
        <taxon>Candidatus Scalinduaceae</taxon>
        <taxon>Candidatus Scalindua</taxon>
    </lineage>
</organism>
<proteinExistence type="predicted"/>
<feature type="chain" id="PRO_5013216524" evidence="1">
    <location>
        <begin position="28"/>
        <end position="87"/>
    </location>
</feature>
<keyword evidence="3" id="KW-1185">Reference proteome</keyword>
<protein>
    <submittedName>
        <fullName evidence="2">Ribosomal protein L2</fullName>
    </submittedName>
</protein>
<accession>A0A286U1V9</accession>
<keyword evidence="2" id="KW-0689">Ribosomal protein</keyword>
<dbReference type="Proteomes" id="UP000218542">
    <property type="component" value="Unassembled WGS sequence"/>
</dbReference>
<reference evidence="3" key="1">
    <citation type="journal article" date="2017" name="Environ. Microbiol. Rep.">
        <title>Genetic Diversity of Marine Anaerobic Ammonium-Oxidizing Bacteria as Revealed by Genomic and Proteomic Analyses of 'Candidatus Scalindua japonica'.</title>
        <authorList>
            <person name="Oshiki M."/>
            <person name="Mizuto K."/>
            <person name="Kimura Z."/>
            <person name="Kindaichi T."/>
            <person name="Satoh H."/>
            <person name="Okabe S."/>
        </authorList>
    </citation>
    <scope>NUCLEOTIDE SEQUENCE [LARGE SCALE GENOMIC DNA]</scope>
    <source>
        <strain evidence="3">husup-a2</strain>
    </source>
</reference>
<dbReference type="GO" id="GO:0005840">
    <property type="term" value="C:ribosome"/>
    <property type="evidence" value="ECO:0007669"/>
    <property type="project" value="UniProtKB-KW"/>
</dbReference>
<dbReference type="InterPro" id="IPR025234">
    <property type="entry name" value="YjzH-like"/>
</dbReference>
<dbReference type="Pfam" id="PF13783">
    <property type="entry name" value="DUF4177"/>
    <property type="match status" value="1"/>
</dbReference>
<comment type="caution">
    <text evidence="2">The sequence shown here is derived from an EMBL/GenBank/DDBJ whole genome shotgun (WGS) entry which is preliminary data.</text>
</comment>
<keyword evidence="2" id="KW-0687">Ribonucleoprotein</keyword>
<dbReference type="AlphaFoldDB" id="A0A286U1V9"/>
<evidence type="ECO:0000313" key="3">
    <source>
        <dbReference type="Proteomes" id="UP000218542"/>
    </source>
</evidence>
<keyword evidence="1" id="KW-0732">Signal</keyword>
<evidence type="ECO:0000256" key="1">
    <source>
        <dbReference type="SAM" id="SignalP"/>
    </source>
</evidence>
<dbReference type="RefSeq" id="WP_096895418.1">
    <property type="nucleotide sequence ID" value="NZ_BAOS01000028.1"/>
</dbReference>
<dbReference type="EMBL" id="BAOS01000028">
    <property type="protein sequence ID" value="GAX62041.1"/>
    <property type="molecule type" value="Genomic_DNA"/>
</dbReference>
<sequence length="87" mass="10506">MKKNYWWLMVVMVFVVSFMISSAFVHAQTDNTETQWEYKIVYAKDKGSMKQQVKQDLPALNELGRKGWELVTVQYSNYYFKRKIRKK</sequence>
<feature type="signal peptide" evidence="1">
    <location>
        <begin position="1"/>
        <end position="27"/>
    </location>
</feature>
<gene>
    <name evidence="2" type="ORF">SCALIN_C28_0243</name>
</gene>
<evidence type="ECO:0000313" key="2">
    <source>
        <dbReference type="EMBL" id="GAX62041.1"/>
    </source>
</evidence>
<name>A0A286U1V9_9BACT</name>